<dbReference type="InterPro" id="IPR011379">
    <property type="entry name" value="MazG-related_GP37"/>
</dbReference>
<evidence type="ECO:0000313" key="2">
    <source>
        <dbReference type="EMBL" id="BCE22060.1"/>
    </source>
</evidence>
<proteinExistence type="predicted"/>
<dbReference type="EMBL" id="AP023099">
    <property type="protein sequence ID" value="BCE91841.1"/>
    <property type="molecule type" value="Genomic_DNA"/>
</dbReference>
<organism evidence="3">
    <name type="scientific">Bradyrhizobium diazoefficiens</name>
    <dbReference type="NCBI Taxonomy" id="1355477"/>
    <lineage>
        <taxon>Bacteria</taxon>
        <taxon>Pseudomonadati</taxon>
        <taxon>Pseudomonadota</taxon>
        <taxon>Alphaproteobacteria</taxon>
        <taxon>Hyphomicrobiales</taxon>
        <taxon>Nitrobacteraceae</taxon>
        <taxon>Bradyrhizobium</taxon>
    </lineage>
</organism>
<evidence type="ECO:0000313" key="4">
    <source>
        <dbReference type="EMBL" id="BCE91841.1"/>
    </source>
</evidence>
<feature type="transmembrane region" description="Helical" evidence="1">
    <location>
        <begin position="86"/>
        <end position="108"/>
    </location>
</feature>
<dbReference type="EMBL" id="AP023091">
    <property type="protein sequence ID" value="BCE22060.1"/>
    <property type="molecule type" value="Genomic_DNA"/>
</dbReference>
<accession>A0A809Z904</accession>
<evidence type="ECO:0000313" key="3">
    <source>
        <dbReference type="EMBL" id="BCE48325.1"/>
    </source>
</evidence>
<evidence type="ECO:0008006" key="5">
    <source>
        <dbReference type="Google" id="ProtNLM"/>
    </source>
</evidence>
<keyword evidence="1" id="KW-1133">Transmembrane helix</keyword>
<reference evidence="3" key="3">
    <citation type="submission" date="2020-05" db="EMBL/GenBank/DDBJ databases">
        <title>Complete genome sequence of Bradyrhizobium diazoefficiens XF4 isolated from soybean nodule.</title>
        <authorList>
            <person name="Noda R."/>
            <person name="Kakizaki K."/>
            <person name="Minamisawa K."/>
        </authorList>
    </citation>
    <scope>NUCLEOTIDE SEQUENCE</scope>
    <source>
        <strain evidence="3">XF4</strain>
    </source>
</reference>
<name>A0A809Z904_9BRAD</name>
<sequence>MSIVNTDIDTKAPIRAEELIRGFDLYQEQSIKTIKYGDDMKLWYPALGLGEAGEVQNKVKKIFRDDGGILTPKRKQDIVKEMGGNLWYLAALAHGMGMSLGDIALANIMELRGRVDRGTLQGDGDDR</sequence>
<dbReference type="AlphaFoldDB" id="A0A809Z904"/>
<dbReference type="SUPFAM" id="SSF101386">
    <property type="entry name" value="all-alpha NTP pyrophosphatases"/>
    <property type="match status" value="1"/>
</dbReference>
<dbReference type="Gene3D" id="1.10.287.1080">
    <property type="entry name" value="MazG-like"/>
    <property type="match status" value="1"/>
</dbReference>
<protein>
    <recommendedName>
        <fullName evidence="5">NTP pyrophosphohydrolase MazG putative catalytic core domain-containing protein</fullName>
    </recommendedName>
</protein>
<reference evidence="2" key="1">
    <citation type="submission" date="2020-05" db="EMBL/GenBank/DDBJ databases">
        <title>Complete genome sequence of Bradyrhizobium diazoefficiens XF1 isolated from soybean nodule.</title>
        <authorList>
            <person name="Noda R."/>
            <person name="Kakizaki K."/>
            <person name="Minamisawa K."/>
        </authorList>
    </citation>
    <scope>NUCLEOTIDE SEQUENCE</scope>
    <source>
        <strain evidence="2">XF1</strain>
    </source>
</reference>
<dbReference type="PIRSF" id="PIRSF006639">
    <property type="entry name" value="UCP006639_pph"/>
    <property type="match status" value="1"/>
</dbReference>
<evidence type="ECO:0000256" key="1">
    <source>
        <dbReference type="SAM" id="Phobius"/>
    </source>
</evidence>
<keyword evidence="1" id="KW-0812">Transmembrane</keyword>
<dbReference type="CDD" id="cd11541">
    <property type="entry name" value="NTP-PPase_u4"/>
    <property type="match status" value="1"/>
</dbReference>
<keyword evidence="1" id="KW-0472">Membrane</keyword>
<reference evidence="4" key="2">
    <citation type="submission" date="2020-05" db="EMBL/GenBank/DDBJ databases">
        <title>Complete genome sequence of Bradyrhizobium diazoefficiens XF10 isolated from soybean nodule.</title>
        <authorList>
            <person name="Noda R."/>
            <person name="Kakizaki K."/>
            <person name="Minamisawa K."/>
        </authorList>
    </citation>
    <scope>NUCLEOTIDE SEQUENCE</scope>
    <source>
        <strain evidence="4">XF10</strain>
    </source>
</reference>
<gene>
    <name evidence="4" type="ORF">XF10B_46390</name>
    <name evidence="2" type="ORF">XF1B_47410</name>
    <name evidence="3" type="ORF">XF4B_46740</name>
</gene>
<dbReference type="EMBL" id="AP023094">
    <property type="protein sequence ID" value="BCE48325.1"/>
    <property type="molecule type" value="Genomic_DNA"/>
</dbReference>